<reference evidence="3" key="1">
    <citation type="journal article" date="2019" name="Int. J. Syst. Evol. Microbiol.">
        <title>The Global Catalogue of Microorganisms (GCM) 10K type strain sequencing project: providing services to taxonomists for standard genome sequencing and annotation.</title>
        <authorList>
            <consortium name="The Broad Institute Genomics Platform"/>
            <consortium name="The Broad Institute Genome Sequencing Center for Infectious Disease"/>
            <person name="Wu L."/>
            <person name="Ma J."/>
        </authorList>
    </citation>
    <scope>NUCLEOTIDE SEQUENCE [LARGE SCALE GENOMIC DNA]</scope>
    <source>
        <strain evidence="3">CGMCC 1.12376</strain>
    </source>
</reference>
<feature type="transmembrane region" description="Helical" evidence="1">
    <location>
        <begin position="44"/>
        <end position="63"/>
    </location>
</feature>
<comment type="caution">
    <text evidence="2">The sequence shown here is derived from an EMBL/GenBank/DDBJ whole genome shotgun (WGS) entry which is preliminary data.</text>
</comment>
<keyword evidence="1" id="KW-0472">Membrane</keyword>
<sequence length="101" mass="11608">MKNKLYHLFAHVVNIILLGAVGFLGLALFVNISEPDPSVPSPSPIDMGIWILLLSMWGFSYWYQFKNRQWTVLLFANLLFIVAVTIVILVLMPLLYDLCYF</sequence>
<dbReference type="Proteomes" id="UP001597221">
    <property type="component" value="Unassembled WGS sequence"/>
</dbReference>
<evidence type="ECO:0000313" key="3">
    <source>
        <dbReference type="Proteomes" id="UP001597221"/>
    </source>
</evidence>
<proteinExistence type="predicted"/>
<evidence type="ECO:0000313" key="2">
    <source>
        <dbReference type="EMBL" id="MFD1606142.1"/>
    </source>
</evidence>
<protein>
    <recommendedName>
        <fullName evidence="4">ABC transporter permease</fullName>
    </recommendedName>
</protein>
<evidence type="ECO:0000256" key="1">
    <source>
        <dbReference type="SAM" id="Phobius"/>
    </source>
</evidence>
<dbReference type="RefSeq" id="WP_251515787.1">
    <property type="nucleotide sequence ID" value="NZ_JAMBON010000029.1"/>
</dbReference>
<feature type="transmembrane region" description="Helical" evidence="1">
    <location>
        <begin position="70"/>
        <end position="96"/>
    </location>
</feature>
<evidence type="ECO:0008006" key="4">
    <source>
        <dbReference type="Google" id="ProtNLM"/>
    </source>
</evidence>
<accession>A0ABW4HM48</accession>
<keyword evidence="3" id="KW-1185">Reference proteome</keyword>
<dbReference type="EMBL" id="JBHUDE010000004">
    <property type="protein sequence ID" value="MFD1606142.1"/>
    <property type="molecule type" value="Genomic_DNA"/>
</dbReference>
<keyword evidence="1" id="KW-0812">Transmembrane</keyword>
<organism evidence="2 3">
    <name type="scientific">Oceanobacillus luteolus</name>
    <dbReference type="NCBI Taxonomy" id="1274358"/>
    <lineage>
        <taxon>Bacteria</taxon>
        <taxon>Bacillati</taxon>
        <taxon>Bacillota</taxon>
        <taxon>Bacilli</taxon>
        <taxon>Bacillales</taxon>
        <taxon>Bacillaceae</taxon>
        <taxon>Oceanobacillus</taxon>
    </lineage>
</organism>
<feature type="transmembrane region" description="Helical" evidence="1">
    <location>
        <begin position="12"/>
        <end position="32"/>
    </location>
</feature>
<gene>
    <name evidence="2" type="ORF">ACFSBH_00460</name>
</gene>
<keyword evidence="1" id="KW-1133">Transmembrane helix</keyword>
<name>A0ABW4HM48_9BACI</name>